<dbReference type="PANTHER" id="PTHR47331:SF5">
    <property type="entry name" value="RIBONUCLEASE H"/>
    <property type="match status" value="1"/>
</dbReference>
<keyword evidence="1" id="KW-0862">Zinc</keyword>
<evidence type="ECO:0000259" key="3">
    <source>
        <dbReference type="PROSITE" id="PS50994"/>
    </source>
</evidence>
<name>A0A914UK26_9BILA</name>
<dbReference type="CDD" id="cd01644">
    <property type="entry name" value="RT_pepA17"/>
    <property type="match status" value="1"/>
</dbReference>
<evidence type="ECO:0000313" key="4">
    <source>
        <dbReference type="Proteomes" id="UP000887566"/>
    </source>
</evidence>
<dbReference type="InterPro" id="IPR040676">
    <property type="entry name" value="DUF5641"/>
</dbReference>
<keyword evidence="1" id="KW-0479">Metal-binding</keyword>
<dbReference type="Gene3D" id="2.60.98.50">
    <property type="match status" value="1"/>
</dbReference>
<dbReference type="InterPro" id="IPR012337">
    <property type="entry name" value="RNaseH-like_sf"/>
</dbReference>
<evidence type="ECO:0000259" key="2">
    <source>
        <dbReference type="PROSITE" id="PS50158"/>
    </source>
</evidence>
<dbReference type="InterPro" id="IPR001878">
    <property type="entry name" value="Znf_CCHC"/>
</dbReference>
<feature type="domain" description="CCHC-type" evidence="2">
    <location>
        <begin position="421"/>
        <end position="435"/>
    </location>
</feature>
<dbReference type="Pfam" id="PF17921">
    <property type="entry name" value="Integrase_H2C2"/>
    <property type="match status" value="1"/>
</dbReference>
<keyword evidence="4" id="KW-1185">Reference proteome</keyword>
<evidence type="ECO:0000256" key="1">
    <source>
        <dbReference type="PROSITE-ProRule" id="PRU00047"/>
    </source>
</evidence>
<evidence type="ECO:0000313" key="5">
    <source>
        <dbReference type="WBParaSite" id="PSAMB.scaffold104size79589.g1954.t1"/>
    </source>
</evidence>
<dbReference type="GO" id="GO:0042575">
    <property type="term" value="C:DNA polymerase complex"/>
    <property type="evidence" value="ECO:0007669"/>
    <property type="project" value="UniProtKB-ARBA"/>
</dbReference>
<dbReference type="InterPro" id="IPR001584">
    <property type="entry name" value="Integrase_cat-core"/>
</dbReference>
<organism evidence="4 5">
    <name type="scientific">Plectus sambesii</name>
    <dbReference type="NCBI Taxonomy" id="2011161"/>
    <lineage>
        <taxon>Eukaryota</taxon>
        <taxon>Metazoa</taxon>
        <taxon>Ecdysozoa</taxon>
        <taxon>Nematoda</taxon>
        <taxon>Chromadorea</taxon>
        <taxon>Plectida</taxon>
        <taxon>Plectina</taxon>
        <taxon>Plectoidea</taxon>
        <taxon>Plectidae</taxon>
        <taxon>Plectus</taxon>
    </lineage>
</organism>
<dbReference type="InterPro" id="IPR008042">
    <property type="entry name" value="Retrotrans_Pao"/>
</dbReference>
<dbReference type="Pfam" id="PF07245">
    <property type="entry name" value="Phlebovirus_G2"/>
    <property type="match status" value="1"/>
</dbReference>
<dbReference type="Proteomes" id="UP000887566">
    <property type="component" value="Unplaced"/>
</dbReference>
<dbReference type="InterPro" id="IPR005312">
    <property type="entry name" value="DUF1759"/>
</dbReference>
<dbReference type="Gene3D" id="1.10.340.70">
    <property type="match status" value="1"/>
</dbReference>
<sequence>MSKPLRGIIESTRTRLEDILNNLPDISPEMNPELTREENMNVLDRARSQLLHEIQRVKEAIGILDASNTEWGVYMRTLAAEQLAQEEEIYQETIEFSGSFMELMGKARDELLILQSRLRDTEENQAQLLNPRIFKSVALPNEDGPKVFEEGATFKQIQLPKLQLPNYDGDPLKWAEFWDAYESTIHSQGIPQVQKFNYLISCVKGKAHTAIEGIAITNANYQEAISILKHRFGNINVIKRSLYTQLRKIPISTGKTVDLRSTLEEVDRVCRQLQSLGEDVNQPNLIMTVQEKLPSAILMELGRYKSPDELWRMDQLRAQLDALVRIREEAWQIAQHAPKTESNPPQQRLDSRPWKAKPPLHASTNAFAALTANDDRNGTTLAKMTNLYPCAFCCEDHFNDQCVKFPSRESRQERARELELCFRCLKHGHDARRCRFTRKCIYCQGEHNRALCTNKKSSMDYRLPTASNVNQRINPTQPTKAHAMVEEVEPNESDREEREENNVMKISMEAKEKKPATPTRHEVVLLTAKTKAFNPGMKSRKEEAVDVHIFFDSGSQKSFITQELADKLKLKKESEDTLSIYTFASEQPQEMKSSTVQVEVLLKDGSTKTIKASALPMLTNKLPRKALKETDISIFKQISSGNLADNIQTKNEVIIPDILIGSDYFWEFLEPKETIKCSSGLYLIPSKVGILIGGKQETKEKSKDSNMYTILTAAEERLNFHPKINPPKLAIRNVEEFWSLEAIGIKDSPETKDDDLALQQLDDTIVFQNGRYNVKWPWKSEFPQLPDNYWLCYGRLKSLMKRLSGEADLLKKYNDIIQDQLAKEIIERVEEKEETGPIQHYLPHHPVVTPSKTTTKVRIVYDASAKMNKNSNSLNDCLYRGPVILPDLCGLLMRFRKAPIALTADIEKAFLQVGLQSADRDVTRFLWLKNPEKPFSKENVQIYRFCRVTFGVISSPFLLSATLQHHLRKSGRKEALELADNIYVDNVLTGKETVEEANQLYKKAKELFSQVSMNLREWTSNSKEFRDYLAEEDKLKETKVKVLGLLWNTEKDTLKISLSATSPGASTVTKREVLQTLASTFDPMGMLAPITVKGKIFFQTLWREKYEWDEPLPEILISKWKDILEDWGRHQDFFIPRHIAPHGKNTRYQLLTFVDASKDAYAAVVYLRVEDGSSVETYLLFSKNRLTPQKEISLPRMELLAALIGVRIMKFVADQLRLHVDKKIIWSDSQCVLHWIQSSKYLSTFVTNRVKEIRAEEDIHFRYISTDENPADLSSRGLKAAQLEDNSLWWNGPKWLKTANHQWPEWNMPEFQPHIQKEINNESKGSKFFHEATLMAIEPGENYDPVIKIERFSKWSKLLRVTVHCLRFIKLKIWKRLSEKTKEKMGQKLQFLDRLKDNGQINSNDIKTATLFTLRQNQRQNFPGVFHALQNNKKNQLIDQLGVSLDKEGILRCGGRLSNADKEETLKYPILLPRKTHVTQLIIRDRHEVALHSGVQHTLAQLRQEFWILKGRVEVQKAIKNCLTCRKYSVGPYNLPKMPAFPKERVRQANPFQYTGLDYLGPLWIKSMNEKFKVWICLFTCLVTRAIHLEPILDLSAQQFLNCIRRFIARRGKPDKIISDNAPHFKLTQKTMDLAWSPIWEDDNNNNYFAQHKIDWQFITEYAPWQGGFYERLVGVVKQALRKTIGRQCLKFEQFYTLLPEVEAVVNSRPLTYLYNDFASHQTLRPIDFLLPRSEIGIPPLEEDHKNAEYLPPGIDSKQRLLQVWKKSLENLDKFWALWHGEYLLSLRERYQTNHKGPRIHATTLPKLEEIVLIKEEGIPRGVWKLGKIIELKKGRDGEIRSAKVILPNKTIVNRPINLLYPLEISEEQPHHDPTTTPVEANEAPSVTTIKPVRPTRAQRVNYRNPTKLFYTLGMLLCIFMNGAQGNTCPEEGALIEIQSQTCLKEGVVVMRTSQGNLCWIKKTCPSGHLGGNGICGPLCACPKWAEQCSYYAGPLPKIKGDVASILKLAQPNVCSFKPDPRCNDNPTHTRLHKIQLYNGSSHLVKTLELRRTQSTTEEFECQGEGTQVGTPDFCETHQCASTGTKFCYYRNHEVVFFVNDDGEIPIKAWGSIPVTIYGPKKVPAENPLCIECSLKCVQGGIEITMEKNIGQIEACAKPYCYRMSHPKEKERIQFPTDVVIKSHEIVVKIWSNGYLIKDFGTQCEASPYCEMIQCSFCWDLIGNPQCAPKWTFLVLFAMLYFGSVTLYLFIKILKYGCQCCYYGSYGLWKCLRLCKFICRRARSKTYEKMYLPLYTTFQQEFNEESANEQRSEPYQLVFKPKGRSTRLQYKPPSTLPLMTIITSLLLVSNQINSVKACAEVTTLRAQQSMCTIQEGGNMECVFTETTRLALVPQGQDSCLLIKDPNGQPIGTLSIEVERVTLECQATNEYFTRSFEMKVASSKRCAQAGSCHSEKCGAVKIDSKIAELEGEANNYPGFTYCAESCGCAGCGCFFCESACLFYRTYAVPASDATYEVFSCPVWEYKVKATVRLNIPSENNQQVFNLKPGRAYTWNNIKLTLTSVTTPPVPILGSQFLTDGKKTVLVKASASSQPVSGTVGEMQCATREKAERFECYLPHDACTCQRQDSRASCHCVERKLEDLFTKIEHVLPLTTQGLALSGVGNKIEAEYNQIAAVELQISMEGFRLSTKTERNRCQIKPLELGGCYNCLTGAKLQFECQTDFGEALAHVTCGKGAFSTICTPQGVTASATMNFQSAVAGFFDRRMQYLTPYYLVITS</sequence>
<dbReference type="PROSITE" id="PS50158">
    <property type="entry name" value="ZF_CCHC"/>
    <property type="match status" value="1"/>
</dbReference>
<dbReference type="Gene3D" id="2.60.40.3770">
    <property type="match status" value="1"/>
</dbReference>
<proteinExistence type="predicted"/>
<dbReference type="Gene3D" id="3.30.420.10">
    <property type="entry name" value="Ribonuclease H-like superfamily/Ribonuclease H"/>
    <property type="match status" value="1"/>
</dbReference>
<dbReference type="PROSITE" id="PS50994">
    <property type="entry name" value="INTEGRASE"/>
    <property type="match status" value="1"/>
</dbReference>
<dbReference type="GO" id="GO:0015074">
    <property type="term" value="P:DNA integration"/>
    <property type="evidence" value="ECO:0007669"/>
    <property type="project" value="InterPro"/>
</dbReference>
<dbReference type="InterPro" id="IPR041588">
    <property type="entry name" value="Integrase_H2C2"/>
</dbReference>
<dbReference type="InterPro" id="IPR036397">
    <property type="entry name" value="RNaseH_sf"/>
</dbReference>
<keyword evidence="1" id="KW-0863">Zinc-finger</keyword>
<reference evidence="5" key="1">
    <citation type="submission" date="2022-11" db="UniProtKB">
        <authorList>
            <consortium name="WormBaseParasite"/>
        </authorList>
    </citation>
    <scope>IDENTIFICATION</scope>
</reference>
<dbReference type="InterPro" id="IPR043502">
    <property type="entry name" value="DNA/RNA_pol_sf"/>
</dbReference>
<dbReference type="SUPFAM" id="SSF53098">
    <property type="entry name" value="Ribonuclease H-like"/>
    <property type="match status" value="1"/>
</dbReference>
<dbReference type="GO" id="GO:0003676">
    <property type="term" value="F:nucleic acid binding"/>
    <property type="evidence" value="ECO:0007669"/>
    <property type="project" value="InterPro"/>
</dbReference>
<dbReference type="Pfam" id="PF05585">
    <property type="entry name" value="DUF1758"/>
    <property type="match status" value="1"/>
</dbReference>
<dbReference type="PANTHER" id="PTHR47331">
    <property type="entry name" value="PHD-TYPE DOMAIN-CONTAINING PROTEIN"/>
    <property type="match status" value="1"/>
</dbReference>
<accession>A0A914UK26</accession>
<dbReference type="SUPFAM" id="SSF56672">
    <property type="entry name" value="DNA/RNA polymerases"/>
    <property type="match status" value="1"/>
</dbReference>
<dbReference type="WBParaSite" id="PSAMB.scaffold104size79589.g1954.t1">
    <property type="protein sequence ID" value="PSAMB.scaffold104size79589.g1954.t1"/>
    <property type="gene ID" value="PSAMB.scaffold104size79589.g1954"/>
</dbReference>
<protein>
    <submittedName>
        <fullName evidence="5">Integrase catalytic domain-containing protein</fullName>
    </submittedName>
</protein>
<dbReference type="GO" id="GO:0008270">
    <property type="term" value="F:zinc ion binding"/>
    <property type="evidence" value="ECO:0007669"/>
    <property type="project" value="UniProtKB-KW"/>
</dbReference>
<dbReference type="Gene3D" id="3.30.70.270">
    <property type="match status" value="1"/>
</dbReference>
<feature type="domain" description="Integrase catalytic" evidence="3">
    <location>
        <begin position="1547"/>
        <end position="1734"/>
    </location>
</feature>
<dbReference type="InterPro" id="IPR009878">
    <property type="entry name" value="Phlebovirus_G2_fusion"/>
</dbReference>
<dbReference type="Pfam" id="PF18701">
    <property type="entry name" value="DUF5641"/>
    <property type="match status" value="1"/>
</dbReference>
<dbReference type="Gene3D" id="3.10.10.10">
    <property type="entry name" value="HIV Type 1 Reverse Transcriptase, subunit A, domain 1"/>
    <property type="match status" value="1"/>
</dbReference>
<dbReference type="InterPro" id="IPR043128">
    <property type="entry name" value="Rev_trsase/Diguanyl_cyclase"/>
</dbReference>
<dbReference type="Pfam" id="PF03564">
    <property type="entry name" value="DUF1759"/>
    <property type="match status" value="1"/>
</dbReference>
<dbReference type="InterPro" id="IPR008737">
    <property type="entry name" value="DUF1758"/>
</dbReference>
<dbReference type="Pfam" id="PF05380">
    <property type="entry name" value="Peptidase_A17"/>
    <property type="match status" value="1"/>
</dbReference>